<dbReference type="InterPro" id="IPR032465">
    <property type="entry name" value="ACMSD"/>
</dbReference>
<keyword evidence="4" id="KW-1185">Reference proteome</keyword>
<accession>A0A1I4YRM1</accession>
<organism evidence="3 4">
    <name type="scientific">Chryseobacterium oleae</name>
    <dbReference type="NCBI Taxonomy" id="491207"/>
    <lineage>
        <taxon>Bacteria</taxon>
        <taxon>Pseudomonadati</taxon>
        <taxon>Bacteroidota</taxon>
        <taxon>Flavobacteriia</taxon>
        <taxon>Flavobacteriales</taxon>
        <taxon>Weeksellaceae</taxon>
        <taxon>Chryseobacterium group</taxon>
        <taxon>Chryseobacterium</taxon>
    </lineage>
</organism>
<proteinExistence type="predicted"/>
<dbReference type="AlphaFoldDB" id="A0A1I4YRM1"/>
<dbReference type="InterPro" id="IPR006680">
    <property type="entry name" value="Amidohydro-rel"/>
</dbReference>
<dbReference type="RefSeq" id="WP_090024838.1">
    <property type="nucleotide sequence ID" value="NZ_FOVD01000003.1"/>
</dbReference>
<protein>
    <submittedName>
        <fullName evidence="3">2,3-dihydroxybenzoate decarboxylase</fullName>
    </submittedName>
</protein>
<evidence type="ECO:0000256" key="1">
    <source>
        <dbReference type="ARBA" id="ARBA00023239"/>
    </source>
</evidence>
<dbReference type="InterPro" id="IPR032466">
    <property type="entry name" value="Metal_Hydrolase"/>
</dbReference>
<gene>
    <name evidence="3" type="ORF">SAMN05421594_2632</name>
</gene>
<feature type="domain" description="Amidohydrolase-related" evidence="2">
    <location>
        <begin position="80"/>
        <end position="330"/>
    </location>
</feature>
<sequence>MKNKIVLEEHLTTSLNNSLWDSSGESARNGAGYMADVDFRLLDTSRRLDEMDEAGIAVSILSLTSPGAQSIIDKNTAVDFAVKTNNEIYEVFTSKHPERLQAFATVALQSPKEAANELERAVKEFGFKGALVNGYTNIGDENTAQYLDEEPIWEFWDRVAQLNVPVYLHPREPLASQRRIYEGYSSLIGSAWGFAHETATHAIRLMLSGLFDQYPNLTVILGHLGEGLPFMLPRLEHRLNMQHEGTGLGKAKKKVSDYFNNNFYITTSGHFHTKGLLNTISEIGVDRVMFSADYPYESMKTASKWFDKTLISRNDRIKIGRTNAANLFNL</sequence>
<dbReference type="Proteomes" id="UP000198769">
    <property type="component" value="Unassembled WGS sequence"/>
</dbReference>
<dbReference type="GO" id="GO:0005829">
    <property type="term" value="C:cytosol"/>
    <property type="evidence" value="ECO:0007669"/>
    <property type="project" value="TreeGrafter"/>
</dbReference>
<reference evidence="4" key="1">
    <citation type="submission" date="2016-10" db="EMBL/GenBank/DDBJ databases">
        <authorList>
            <person name="Varghese N."/>
            <person name="Submissions S."/>
        </authorList>
    </citation>
    <scope>NUCLEOTIDE SEQUENCE [LARGE SCALE GENOMIC DNA]</scope>
    <source>
        <strain evidence="4">DSM 25575</strain>
    </source>
</reference>
<dbReference type="GO" id="GO:0019748">
    <property type="term" value="P:secondary metabolic process"/>
    <property type="evidence" value="ECO:0007669"/>
    <property type="project" value="TreeGrafter"/>
</dbReference>
<dbReference type="GO" id="GO:0016787">
    <property type="term" value="F:hydrolase activity"/>
    <property type="evidence" value="ECO:0007669"/>
    <property type="project" value="InterPro"/>
</dbReference>
<dbReference type="OrthoDB" id="9777673at2"/>
<dbReference type="SUPFAM" id="SSF51556">
    <property type="entry name" value="Metallo-dependent hydrolases"/>
    <property type="match status" value="1"/>
</dbReference>
<dbReference type="Pfam" id="PF04909">
    <property type="entry name" value="Amidohydro_2"/>
    <property type="match status" value="1"/>
</dbReference>
<evidence type="ECO:0000313" key="4">
    <source>
        <dbReference type="Proteomes" id="UP000198769"/>
    </source>
</evidence>
<dbReference type="PANTHER" id="PTHR21240:SF30">
    <property type="entry name" value="AMIDOHYDROLASE-RELATED DOMAIN-CONTAINING PROTEIN-RELATED"/>
    <property type="match status" value="1"/>
</dbReference>
<dbReference type="EMBL" id="FOVD01000003">
    <property type="protein sequence ID" value="SFN40661.1"/>
    <property type="molecule type" value="Genomic_DNA"/>
</dbReference>
<dbReference type="PANTHER" id="PTHR21240">
    <property type="entry name" value="2-AMINO-3-CARBOXYLMUCONATE-6-SEMIALDEHYDE DECARBOXYLASE"/>
    <property type="match status" value="1"/>
</dbReference>
<dbReference type="Gene3D" id="3.20.20.140">
    <property type="entry name" value="Metal-dependent hydrolases"/>
    <property type="match status" value="1"/>
</dbReference>
<keyword evidence="1" id="KW-0456">Lyase</keyword>
<name>A0A1I4YRM1_CHROL</name>
<dbReference type="GO" id="GO:0016831">
    <property type="term" value="F:carboxy-lyase activity"/>
    <property type="evidence" value="ECO:0007669"/>
    <property type="project" value="InterPro"/>
</dbReference>
<evidence type="ECO:0000259" key="2">
    <source>
        <dbReference type="Pfam" id="PF04909"/>
    </source>
</evidence>
<evidence type="ECO:0000313" key="3">
    <source>
        <dbReference type="EMBL" id="SFN40661.1"/>
    </source>
</evidence>